<organism evidence="1 2">
    <name type="scientific">Solanum verrucosum</name>
    <dbReference type="NCBI Taxonomy" id="315347"/>
    <lineage>
        <taxon>Eukaryota</taxon>
        <taxon>Viridiplantae</taxon>
        <taxon>Streptophyta</taxon>
        <taxon>Embryophyta</taxon>
        <taxon>Tracheophyta</taxon>
        <taxon>Spermatophyta</taxon>
        <taxon>Magnoliopsida</taxon>
        <taxon>eudicotyledons</taxon>
        <taxon>Gunneridae</taxon>
        <taxon>Pentapetalae</taxon>
        <taxon>asterids</taxon>
        <taxon>lamiids</taxon>
        <taxon>Solanales</taxon>
        <taxon>Solanaceae</taxon>
        <taxon>Solanoideae</taxon>
        <taxon>Solaneae</taxon>
        <taxon>Solanum</taxon>
    </lineage>
</organism>
<evidence type="ECO:0000313" key="2">
    <source>
        <dbReference type="Proteomes" id="UP001234989"/>
    </source>
</evidence>
<dbReference type="AlphaFoldDB" id="A0AAF0ZYR5"/>
<dbReference type="Pfam" id="PF13855">
    <property type="entry name" value="LRR_8"/>
    <property type="match status" value="1"/>
</dbReference>
<protein>
    <submittedName>
        <fullName evidence="1">Uncharacterized protein</fullName>
    </submittedName>
</protein>
<sequence length="281" mass="31080">MRSLTLIDLSVNQLCEFPLPLYNLLSLKGIGLSYNYFSGNLRSNIGDAFPKEEKINWGMNSFTGTFPDSFANASNLQILDLPGNNFTGNVPASLGKVKNLRWLNVNGNQSGSDEPDNMNFISSLAKCSNLQNPFKLGNSQLGFKQIDRRDPIFNRKHHETALSLFVWNTLNGTVPQSLGNCKQLLRLYIGENNLSGIILGQRLSLPSPAHVNISYNSFMGSLPMEIGDITNLASFDLSYNNFSGMIPSTIGKCLALELLYMQHNSFEGSIPYFADLKTYGS</sequence>
<dbReference type="Pfam" id="PF00560">
    <property type="entry name" value="LRR_1"/>
    <property type="match status" value="1"/>
</dbReference>
<dbReference type="SUPFAM" id="SSF52047">
    <property type="entry name" value="RNI-like"/>
    <property type="match status" value="1"/>
</dbReference>
<dbReference type="InterPro" id="IPR001611">
    <property type="entry name" value="Leu-rich_rpt"/>
</dbReference>
<dbReference type="PANTHER" id="PTHR48057:SF19">
    <property type="entry name" value="LEUCINE-RICH REPEAT-CONTAINING N-TERMINAL PLANT-TYPE DOMAIN-CONTAINING PROTEIN"/>
    <property type="match status" value="1"/>
</dbReference>
<keyword evidence="2" id="KW-1185">Reference proteome</keyword>
<dbReference type="InterPro" id="IPR032675">
    <property type="entry name" value="LRR_dom_sf"/>
</dbReference>
<proteinExistence type="predicted"/>
<evidence type="ECO:0000313" key="1">
    <source>
        <dbReference type="EMBL" id="WMV54200.1"/>
    </source>
</evidence>
<dbReference type="PANTHER" id="PTHR48057">
    <property type="entry name" value="LEUCINE-RICH REPEAT SERINE/THREONINE-PROTEIN KINASE 1"/>
    <property type="match status" value="1"/>
</dbReference>
<reference evidence="1" key="1">
    <citation type="submission" date="2023-08" db="EMBL/GenBank/DDBJ databases">
        <title>A de novo genome assembly of Solanum verrucosum Schlechtendal, a Mexican diploid species geographically isolated from the other diploid A-genome species in potato relatives.</title>
        <authorList>
            <person name="Hosaka K."/>
        </authorList>
    </citation>
    <scope>NUCLEOTIDE SEQUENCE</scope>
    <source>
        <tissue evidence="1">Young leaves</tissue>
    </source>
</reference>
<accession>A0AAF0ZYR5</accession>
<gene>
    <name evidence="1" type="ORF">MTR67_047585</name>
</gene>
<dbReference type="EMBL" id="CP133622">
    <property type="protein sequence ID" value="WMV54200.1"/>
    <property type="molecule type" value="Genomic_DNA"/>
</dbReference>
<dbReference type="InterPro" id="IPR052595">
    <property type="entry name" value="LRRC69/RLP"/>
</dbReference>
<dbReference type="Proteomes" id="UP001234989">
    <property type="component" value="Chromosome 11"/>
</dbReference>
<dbReference type="Gene3D" id="3.80.10.10">
    <property type="entry name" value="Ribonuclease Inhibitor"/>
    <property type="match status" value="2"/>
</dbReference>
<name>A0AAF0ZYR5_SOLVR</name>